<evidence type="ECO:0000256" key="6">
    <source>
        <dbReference type="ARBA" id="ARBA00023242"/>
    </source>
</evidence>
<dbReference type="AlphaFoldDB" id="A0A2U1M3Z2"/>
<dbReference type="GO" id="GO:0003700">
    <property type="term" value="F:DNA-binding transcription factor activity"/>
    <property type="evidence" value="ECO:0007669"/>
    <property type="project" value="InterPro"/>
</dbReference>
<evidence type="ECO:0000313" key="9">
    <source>
        <dbReference type="EMBL" id="PWA55934.1"/>
    </source>
</evidence>
<sequence>MDETNDILPYNEPFEHRLQEYEHFLMHDENDTELPSTSQQIDPLMGDDEPLVDDSFILDNDLFDEGNLQTNTTPVNDEPNVGSSEGNLQTNTTPVNDEPNIGSSEFGNPIHLSSWPLQVPPYTCSCCQILREISHTNSVDITKLEIHGRLGVISHAILEKYSVNLTTNQTHEYKMFDFCKESIVRVKEFLVEYCNERKTNGYIMLQDPFSSFYEAVCVGLDWVDNTVTDDLIPELFPDDSGEHQMIQVSDVETSGARSLNRSTLSIQRERTGKLTMKDLTVYFNIPIEAAAKKVKFCPTVIKKVCRKHGLSRWPYRKICSIEKKISKKARYLTSVNVEERGRAQAEIDTLRQEIANIYSRYNA</sequence>
<name>A0A2U1M3Z2_ARTAN</name>
<evidence type="ECO:0000256" key="1">
    <source>
        <dbReference type="ARBA" id="ARBA00004049"/>
    </source>
</evidence>
<keyword evidence="4" id="KW-0238">DNA-binding</keyword>
<dbReference type="Pfam" id="PF02042">
    <property type="entry name" value="RWP-RK"/>
    <property type="match status" value="1"/>
</dbReference>
<dbReference type="PANTHER" id="PTHR46373:SF5">
    <property type="entry name" value="RWP-RK DOMAIN PROTEIN"/>
    <property type="match status" value="1"/>
</dbReference>
<keyword evidence="6" id="KW-0539">Nucleus</keyword>
<gene>
    <name evidence="9" type="ORF">CTI12_AA397480</name>
</gene>
<dbReference type="InterPro" id="IPR044607">
    <property type="entry name" value="RKD-like"/>
</dbReference>
<proteinExistence type="predicted"/>
<evidence type="ECO:0000256" key="3">
    <source>
        <dbReference type="ARBA" id="ARBA00023054"/>
    </source>
</evidence>
<dbReference type="GO" id="GO:0003677">
    <property type="term" value="F:DNA binding"/>
    <property type="evidence" value="ECO:0007669"/>
    <property type="project" value="UniProtKB-KW"/>
</dbReference>
<evidence type="ECO:0000256" key="7">
    <source>
        <dbReference type="SAM" id="MobiDB-lite"/>
    </source>
</evidence>
<feature type="compositionally biased region" description="Polar residues" evidence="7">
    <location>
        <begin position="67"/>
        <end position="95"/>
    </location>
</feature>
<evidence type="ECO:0000313" key="10">
    <source>
        <dbReference type="Proteomes" id="UP000245207"/>
    </source>
</evidence>
<comment type="function">
    <text evidence="1">Putative transcription factor.</text>
</comment>
<evidence type="ECO:0000256" key="2">
    <source>
        <dbReference type="ARBA" id="ARBA00023015"/>
    </source>
</evidence>
<feature type="region of interest" description="Disordered" evidence="7">
    <location>
        <begin position="64"/>
        <end position="95"/>
    </location>
</feature>
<reference evidence="9 10" key="1">
    <citation type="journal article" date="2018" name="Mol. Plant">
        <title>The genome of Artemisia annua provides insight into the evolution of Asteraceae family and artemisinin biosynthesis.</title>
        <authorList>
            <person name="Shen Q."/>
            <person name="Zhang L."/>
            <person name="Liao Z."/>
            <person name="Wang S."/>
            <person name="Yan T."/>
            <person name="Shi P."/>
            <person name="Liu M."/>
            <person name="Fu X."/>
            <person name="Pan Q."/>
            <person name="Wang Y."/>
            <person name="Lv Z."/>
            <person name="Lu X."/>
            <person name="Zhang F."/>
            <person name="Jiang W."/>
            <person name="Ma Y."/>
            <person name="Chen M."/>
            <person name="Hao X."/>
            <person name="Li L."/>
            <person name="Tang Y."/>
            <person name="Lv G."/>
            <person name="Zhou Y."/>
            <person name="Sun X."/>
            <person name="Brodelius P.E."/>
            <person name="Rose J.K.C."/>
            <person name="Tang K."/>
        </authorList>
    </citation>
    <scope>NUCLEOTIDE SEQUENCE [LARGE SCALE GENOMIC DNA]</scope>
    <source>
        <strain evidence="10">cv. Huhao1</strain>
        <tissue evidence="9">Leaf</tissue>
    </source>
</reference>
<dbReference type="OrthoDB" id="6270329at2759"/>
<dbReference type="PROSITE" id="PS51519">
    <property type="entry name" value="RWP_RK"/>
    <property type="match status" value="1"/>
</dbReference>
<dbReference type="PANTHER" id="PTHR46373">
    <property type="entry name" value="PROTEIN RKD4"/>
    <property type="match status" value="1"/>
</dbReference>
<evidence type="ECO:0000259" key="8">
    <source>
        <dbReference type="PROSITE" id="PS51519"/>
    </source>
</evidence>
<dbReference type="Proteomes" id="UP000245207">
    <property type="component" value="Unassembled WGS sequence"/>
</dbReference>
<keyword evidence="2" id="KW-0805">Transcription regulation</keyword>
<evidence type="ECO:0000256" key="5">
    <source>
        <dbReference type="ARBA" id="ARBA00023163"/>
    </source>
</evidence>
<keyword evidence="10" id="KW-1185">Reference proteome</keyword>
<comment type="caution">
    <text evidence="9">The sequence shown here is derived from an EMBL/GenBank/DDBJ whole genome shotgun (WGS) entry which is preliminary data.</text>
</comment>
<dbReference type="STRING" id="35608.A0A2U1M3Z2"/>
<feature type="domain" description="RWP-RK" evidence="8">
    <location>
        <begin position="261"/>
        <end position="341"/>
    </location>
</feature>
<protein>
    <submittedName>
        <fullName evidence="9">RWP-RK domain-containing protein</fullName>
    </submittedName>
</protein>
<evidence type="ECO:0000256" key="4">
    <source>
        <dbReference type="ARBA" id="ARBA00023125"/>
    </source>
</evidence>
<accession>A0A2U1M3Z2</accession>
<dbReference type="InterPro" id="IPR003035">
    <property type="entry name" value="RWP-RK_dom"/>
</dbReference>
<keyword evidence="3" id="KW-0175">Coiled coil</keyword>
<organism evidence="9 10">
    <name type="scientific">Artemisia annua</name>
    <name type="common">Sweet wormwood</name>
    <dbReference type="NCBI Taxonomy" id="35608"/>
    <lineage>
        <taxon>Eukaryota</taxon>
        <taxon>Viridiplantae</taxon>
        <taxon>Streptophyta</taxon>
        <taxon>Embryophyta</taxon>
        <taxon>Tracheophyta</taxon>
        <taxon>Spermatophyta</taxon>
        <taxon>Magnoliopsida</taxon>
        <taxon>eudicotyledons</taxon>
        <taxon>Gunneridae</taxon>
        <taxon>Pentapetalae</taxon>
        <taxon>asterids</taxon>
        <taxon>campanulids</taxon>
        <taxon>Asterales</taxon>
        <taxon>Asteraceae</taxon>
        <taxon>Asteroideae</taxon>
        <taxon>Anthemideae</taxon>
        <taxon>Artemisiinae</taxon>
        <taxon>Artemisia</taxon>
    </lineage>
</organism>
<keyword evidence="5" id="KW-0804">Transcription</keyword>
<dbReference type="EMBL" id="PKPP01006618">
    <property type="protein sequence ID" value="PWA55934.1"/>
    <property type="molecule type" value="Genomic_DNA"/>
</dbReference>